<accession>A0ABM8FWB2</accession>
<sequence length="210" mass="21588">MLQEPSFDRCPLTEGGKTVSAGGAGCPPGAGSVDHGTRFDPLLGAVGARDVDDEGLLGAARVDGEVPALAADADHASSVAYAVTEGVGEGREVLIDPLRAGRVALSRGRPPGGLQQASRRGVGELGPRREQADVAPLGHRGGSRVAGFQDDRVEPALEQVSGGGQSLRTGPDDDDRIHCDLHALTFFDALTGTILSFISTDVNTSGRMEP</sequence>
<evidence type="ECO:0000256" key="1">
    <source>
        <dbReference type="SAM" id="MobiDB-lite"/>
    </source>
</evidence>
<protein>
    <submittedName>
        <fullName evidence="2">Uncharacterized protein</fullName>
    </submittedName>
</protein>
<evidence type="ECO:0000313" key="2">
    <source>
        <dbReference type="EMBL" id="BDZ40023.1"/>
    </source>
</evidence>
<name>A0ABM8FWB2_9MICO</name>
<dbReference type="Proteomes" id="UP001321543">
    <property type="component" value="Chromosome"/>
</dbReference>
<keyword evidence="3" id="KW-1185">Reference proteome</keyword>
<organism evidence="2 3">
    <name type="scientific">Microbacterium suwonense</name>
    <dbReference type="NCBI Taxonomy" id="683047"/>
    <lineage>
        <taxon>Bacteria</taxon>
        <taxon>Bacillati</taxon>
        <taxon>Actinomycetota</taxon>
        <taxon>Actinomycetes</taxon>
        <taxon>Micrococcales</taxon>
        <taxon>Microbacteriaceae</taxon>
        <taxon>Microbacterium</taxon>
    </lineage>
</organism>
<dbReference type="EMBL" id="AP027728">
    <property type="protein sequence ID" value="BDZ40023.1"/>
    <property type="molecule type" value="Genomic_DNA"/>
</dbReference>
<feature type="region of interest" description="Disordered" evidence="1">
    <location>
        <begin position="1"/>
        <end position="32"/>
    </location>
</feature>
<reference evidence="3" key="1">
    <citation type="journal article" date="2019" name="Int. J. Syst. Evol. Microbiol.">
        <title>The Global Catalogue of Microorganisms (GCM) 10K type strain sequencing project: providing services to taxonomists for standard genome sequencing and annotation.</title>
        <authorList>
            <consortium name="The Broad Institute Genomics Platform"/>
            <consortium name="The Broad Institute Genome Sequencing Center for Infectious Disease"/>
            <person name="Wu L."/>
            <person name="Ma J."/>
        </authorList>
    </citation>
    <scope>NUCLEOTIDE SEQUENCE [LARGE SCALE GENOMIC DNA]</scope>
    <source>
        <strain evidence="3">NBRC 106310</strain>
    </source>
</reference>
<gene>
    <name evidence="2" type="ORF">GCM10025863_26370</name>
</gene>
<proteinExistence type="predicted"/>
<evidence type="ECO:0000313" key="3">
    <source>
        <dbReference type="Proteomes" id="UP001321543"/>
    </source>
</evidence>
<feature type="region of interest" description="Disordered" evidence="1">
    <location>
        <begin position="106"/>
        <end position="128"/>
    </location>
</feature>